<sequence>MVRHRGHGYRFTVHDNHSDTLHGAPPMTQPTGGSRPVLPTEPSLPRVAQDEAGTVGRSAADAGRQVAGTAVDQAAEVGHEARRQAKDLFAQARDQATEQARTGQRKAGESLRALASELRGMAGAGERSGVASDLAAQAAERLEGASHWLIEREPGDLVDEFRGFARRRPGALLLGAAAAGLLVGRLTRGAIDANRDTGAPGPGPGGPADATPTPHPYPPVQAAPVQPPVTPVPYTEPTATPYGSAPVEPGTEWIEPRVPTHAPRPGATTVGEYVDELERRGPQHPGDPR</sequence>
<feature type="compositionally biased region" description="Pro residues" evidence="1">
    <location>
        <begin position="213"/>
        <end position="231"/>
    </location>
</feature>
<proteinExistence type="predicted"/>
<comment type="caution">
    <text evidence="2">The sequence shown here is derived from an EMBL/GenBank/DDBJ whole genome shotgun (WGS) entry which is preliminary data.</text>
</comment>
<evidence type="ECO:0000256" key="1">
    <source>
        <dbReference type="SAM" id="MobiDB-lite"/>
    </source>
</evidence>
<gene>
    <name evidence="2" type="ORF">GCM10023175_66190</name>
</gene>
<organism evidence="2 3">
    <name type="scientific">Pseudonocardia xishanensis</name>
    <dbReference type="NCBI Taxonomy" id="630995"/>
    <lineage>
        <taxon>Bacteria</taxon>
        <taxon>Bacillati</taxon>
        <taxon>Actinomycetota</taxon>
        <taxon>Actinomycetes</taxon>
        <taxon>Pseudonocardiales</taxon>
        <taxon>Pseudonocardiaceae</taxon>
        <taxon>Pseudonocardia</taxon>
    </lineage>
</organism>
<feature type="region of interest" description="Disordered" evidence="1">
    <location>
        <begin position="193"/>
        <end position="289"/>
    </location>
</feature>
<feature type="compositionally biased region" description="Basic and acidic residues" evidence="1">
    <location>
        <begin position="276"/>
        <end position="289"/>
    </location>
</feature>
<evidence type="ECO:0000313" key="3">
    <source>
        <dbReference type="Proteomes" id="UP001501598"/>
    </source>
</evidence>
<reference evidence="3" key="1">
    <citation type="journal article" date="2019" name="Int. J. Syst. Evol. Microbiol.">
        <title>The Global Catalogue of Microorganisms (GCM) 10K type strain sequencing project: providing services to taxonomists for standard genome sequencing and annotation.</title>
        <authorList>
            <consortium name="The Broad Institute Genomics Platform"/>
            <consortium name="The Broad Institute Genome Sequencing Center for Infectious Disease"/>
            <person name="Wu L."/>
            <person name="Ma J."/>
        </authorList>
    </citation>
    <scope>NUCLEOTIDE SEQUENCE [LARGE SCALE GENOMIC DNA]</scope>
    <source>
        <strain evidence="3">JCM 17906</strain>
    </source>
</reference>
<keyword evidence="3" id="KW-1185">Reference proteome</keyword>
<dbReference type="Proteomes" id="UP001501598">
    <property type="component" value="Unassembled WGS sequence"/>
</dbReference>
<feature type="compositionally biased region" description="Low complexity" evidence="1">
    <location>
        <begin position="232"/>
        <end position="241"/>
    </location>
</feature>
<accession>A0ABP8S3H1</accession>
<evidence type="ECO:0000313" key="2">
    <source>
        <dbReference type="EMBL" id="GAA4559018.1"/>
    </source>
</evidence>
<name>A0ABP8S3H1_9PSEU</name>
<protein>
    <submittedName>
        <fullName evidence="2">Uncharacterized protein</fullName>
    </submittedName>
</protein>
<feature type="region of interest" description="Disordered" evidence="1">
    <location>
        <begin position="14"/>
        <end position="42"/>
    </location>
</feature>
<dbReference type="EMBL" id="BAABGT010000117">
    <property type="protein sequence ID" value="GAA4559018.1"/>
    <property type="molecule type" value="Genomic_DNA"/>
</dbReference>